<accession>A0AA38S4G4</accession>
<dbReference type="GO" id="GO:0003677">
    <property type="term" value="F:DNA binding"/>
    <property type="evidence" value="ECO:0007669"/>
    <property type="project" value="UniProtKB-KW"/>
</dbReference>
<feature type="region of interest" description="Disordered" evidence="6">
    <location>
        <begin position="81"/>
        <end position="113"/>
    </location>
</feature>
<protein>
    <submittedName>
        <fullName evidence="8">Transcription factor tau subunit sfc3</fullName>
    </submittedName>
</protein>
<gene>
    <name evidence="8" type="ORF">NKR19_g4263</name>
</gene>
<keyword evidence="9" id="KW-1185">Reference proteome</keyword>
<dbReference type="PANTHER" id="PTHR15180">
    <property type="entry name" value="GENERAL TRANSCRIPTION FACTOR 3C POLYPEPTIDE 1"/>
    <property type="match status" value="1"/>
</dbReference>
<feature type="compositionally biased region" description="Polar residues" evidence="6">
    <location>
        <begin position="46"/>
        <end position="55"/>
    </location>
</feature>
<evidence type="ECO:0000256" key="5">
    <source>
        <dbReference type="ARBA" id="ARBA00023242"/>
    </source>
</evidence>
<keyword evidence="2" id="KW-0597">Phosphoprotein</keyword>
<comment type="caution">
    <text evidence="8">The sequence shown here is derived from an EMBL/GenBank/DDBJ whole genome shotgun (WGS) entry which is preliminary data.</text>
</comment>
<dbReference type="GO" id="GO:0042791">
    <property type="term" value="P:5S class rRNA transcription by RNA polymerase III"/>
    <property type="evidence" value="ECO:0007669"/>
    <property type="project" value="TreeGrafter"/>
</dbReference>
<organism evidence="8 9">
    <name type="scientific">Coniochaeta hoffmannii</name>
    <dbReference type="NCBI Taxonomy" id="91930"/>
    <lineage>
        <taxon>Eukaryota</taxon>
        <taxon>Fungi</taxon>
        <taxon>Dikarya</taxon>
        <taxon>Ascomycota</taxon>
        <taxon>Pezizomycotina</taxon>
        <taxon>Sordariomycetes</taxon>
        <taxon>Sordariomycetidae</taxon>
        <taxon>Coniochaetales</taxon>
        <taxon>Coniochaetaceae</taxon>
        <taxon>Coniochaeta</taxon>
    </lineage>
</organism>
<proteinExistence type="predicted"/>
<evidence type="ECO:0000313" key="9">
    <source>
        <dbReference type="Proteomes" id="UP001174691"/>
    </source>
</evidence>
<evidence type="ECO:0000313" key="8">
    <source>
        <dbReference type="EMBL" id="KAJ9155984.1"/>
    </source>
</evidence>
<evidence type="ECO:0000256" key="6">
    <source>
        <dbReference type="SAM" id="MobiDB-lite"/>
    </source>
</evidence>
<keyword evidence="3" id="KW-0238">DNA-binding</keyword>
<dbReference type="GO" id="GO:0000127">
    <property type="term" value="C:transcription factor TFIIIC complex"/>
    <property type="evidence" value="ECO:0007669"/>
    <property type="project" value="InterPro"/>
</dbReference>
<feature type="region of interest" description="Disordered" evidence="6">
    <location>
        <begin position="41"/>
        <end position="67"/>
    </location>
</feature>
<keyword evidence="5" id="KW-0539">Nucleus</keyword>
<reference evidence="8" key="1">
    <citation type="submission" date="2022-07" db="EMBL/GenBank/DDBJ databases">
        <title>Fungi with potential for degradation of polypropylene.</title>
        <authorList>
            <person name="Gostincar C."/>
        </authorList>
    </citation>
    <scope>NUCLEOTIDE SEQUENCE</scope>
    <source>
        <strain evidence="8">EXF-13287</strain>
    </source>
</reference>
<evidence type="ECO:0000256" key="3">
    <source>
        <dbReference type="ARBA" id="ARBA00023125"/>
    </source>
</evidence>
<evidence type="ECO:0000256" key="1">
    <source>
        <dbReference type="ARBA" id="ARBA00004123"/>
    </source>
</evidence>
<evidence type="ECO:0000256" key="2">
    <source>
        <dbReference type="ARBA" id="ARBA00022553"/>
    </source>
</evidence>
<dbReference type="GO" id="GO:0006384">
    <property type="term" value="P:transcription initiation at RNA polymerase III promoter"/>
    <property type="evidence" value="ECO:0007669"/>
    <property type="project" value="InterPro"/>
</dbReference>
<feature type="region of interest" description="Disordered" evidence="6">
    <location>
        <begin position="526"/>
        <end position="598"/>
    </location>
</feature>
<dbReference type="AlphaFoldDB" id="A0AA38S4G4"/>
<sequence>MKEGLEGVVEFLLPELAFAGEQGLSVDGFLALTKQYFRRDEKASLPPQQGSQNNGSSVVAQASQSATTSTALDDAELTFARGAPAQGDTPAPGRTSSQAPTRGQKERAKKPKLTLTTRPRIQVTEETVWQAITGHGVDYKQIPRLEWHLLQGIAPTKHEGILQGDLRRLVGQDKRSVPKRTDFLATKGYIVKRTIMVRASKTSKLWLAGFAPSIAAEGGETSQAKDVKMTKEILTRDLSPVPWHAKWTGADIDVETFAESILAIVKAWGVMRYSDIRLKMGIEELRWQMRTMARLTRNLVDMGIIKYTAATFANSRKVWKDCIKFIRDPTEAEWTRILATGKKTSKYTDLSKDRQPKPFALSLADKAASQPQETTKKSSGDGWVPEKPLQQTLFDAVAAAGPEGATNPQISAGTVGYNFRRYCGTMLTNMSMCKQPPHLEKFQLHRKLVRVDKTSAFIYTTNQFAQPAGDQEHPDQSVPVPSADETPTAETPAQPKTAVYGFRPVQGEELADPSTSLSEISRKLLGRHRQHAPPKRPFADDAAGPTEDGTSTKRRRVGGAHDGPLPDGPIEKLPGKPPGAYIAEPGSLNPSPKRTGRPKRSLVVIFKSDKLKDPAFWENGWAATRNSDETVVSVQYNGIPGKLCLNRKDKTVVFSRKPQPPGKEPLTIHLDDLREEPVVRPVPGCDDNSLVFVTRETNQNPSWNFVFLFKDDAGSQERVAEILKRVKSIANAEPIEDEPPAQTPKSQVTSTAAPGSAGVPCNPDFVAKPTVPMPSKRRRPPTLPPGFGERADDEAAEESVNGRRKTRQRGILLTQIC</sequence>
<dbReference type="EMBL" id="JANBVN010000052">
    <property type="protein sequence ID" value="KAJ9155984.1"/>
    <property type="molecule type" value="Genomic_DNA"/>
</dbReference>
<feature type="domain" description="B-block binding subunit of TFIIIC" evidence="7">
    <location>
        <begin position="145"/>
        <end position="210"/>
    </location>
</feature>
<feature type="compositionally biased region" description="Polar residues" evidence="6">
    <location>
        <begin position="743"/>
        <end position="753"/>
    </location>
</feature>
<dbReference type="Pfam" id="PF04182">
    <property type="entry name" value="B-block_TFIIIC"/>
    <property type="match status" value="1"/>
</dbReference>
<dbReference type="Proteomes" id="UP001174691">
    <property type="component" value="Unassembled WGS sequence"/>
</dbReference>
<feature type="region of interest" description="Disordered" evidence="6">
    <location>
        <begin position="364"/>
        <end position="386"/>
    </location>
</feature>
<dbReference type="InterPro" id="IPR044210">
    <property type="entry name" value="Tfc3-like"/>
</dbReference>
<comment type="subcellular location">
    <subcellularLocation>
        <location evidence="1">Nucleus</location>
    </subcellularLocation>
</comment>
<dbReference type="InterPro" id="IPR007309">
    <property type="entry name" value="TFIIIC_Bblock-bd"/>
</dbReference>
<name>A0AA38S4G4_9PEZI</name>
<dbReference type="GO" id="GO:0005634">
    <property type="term" value="C:nucleus"/>
    <property type="evidence" value="ECO:0007669"/>
    <property type="project" value="UniProtKB-SubCell"/>
</dbReference>
<evidence type="ECO:0000256" key="4">
    <source>
        <dbReference type="ARBA" id="ARBA00023163"/>
    </source>
</evidence>
<keyword evidence="4" id="KW-0804">Transcription</keyword>
<feature type="compositionally biased region" description="Low complexity" evidence="6">
    <location>
        <begin position="56"/>
        <end position="67"/>
    </location>
</feature>
<dbReference type="PANTHER" id="PTHR15180:SF1">
    <property type="entry name" value="GENERAL TRANSCRIPTION FACTOR 3C POLYPEPTIDE 1"/>
    <property type="match status" value="1"/>
</dbReference>
<feature type="region of interest" description="Disordered" evidence="6">
    <location>
        <begin position="465"/>
        <end position="499"/>
    </location>
</feature>
<feature type="region of interest" description="Disordered" evidence="6">
    <location>
        <begin position="733"/>
        <end position="809"/>
    </location>
</feature>
<evidence type="ECO:0000259" key="7">
    <source>
        <dbReference type="Pfam" id="PF04182"/>
    </source>
</evidence>